<feature type="transmembrane region" description="Helical" evidence="7">
    <location>
        <begin position="351"/>
        <end position="370"/>
    </location>
</feature>
<dbReference type="RefSeq" id="WP_379579391.1">
    <property type="nucleotide sequence ID" value="NZ_JBHUFV010000061.1"/>
</dbReference>
<keyword evidence="3 7" id="KW-0812">Transmembrane</keyword>
<dbReference type="EMBL" id="JBHUFV010000061">
    <property type="protein sequence ID" value="MFD1937849.1"/>
    <property type="molecule type" value="Genomic_DNA"/>
</dbReference>
<evidence type="ECO:0000256" key="2">
    <source>
        <dbReference type="ARBA" id="ARBA00022475"/>
    </source>
</evidence>
<feature type="compositionally biased region" description="Gly residues" evidence="6">
    <location>
        <begin position="1"/>
        <end position="12"/>
    </location>
</feature>
<dbReference type="InterPro" id="IPR002293">
    <property type="entry name" value="AA/rel_permease1"/>
</dbReference>
<evidence type="ECO:0000256" key="6">
    <source>
        <dbReference type="SAM" id="MobiDB-lite"/>
    </source>
</evidence>
<feature type="transmembrane region" description="Helical" evidence="7">
    <location>
        <begin position="411"/>
        <end position="430"/>
    </location>
</feature>
<keyword evidence="2" id="KW-1003">Cell membrane</keyword>
<evidence type="ECO:0000256" key="7">
    <source>
        <dbReference type="SAM" id="Phobius"/>
    </source>
</evidence>
<comment type="caution">
    <text evidence="8">The sequence shown here is derived from an EMBL/GenBank/DDBJ whole genome shotgun (WGS) entry which is preliminary data.</text>
</comment>
<dbReference type="Proteomes" id="UP001597368">
    <property type="component" value="Unassembled WGS sequence"/>
</dbReference>
<dbReference type="PANTHER" id="PTHR42770:SF18">
    <property type="entry name" value="ARGININE_AGMATINE ANTIPORTER"/>
    <property type="match status" value="1"/>
</dbReference>
<evidence type="ECO:0000256" key="5">
    <source>
        <dbReference type="ARBA" id="ARBA00023136"/>
    </source>
</evidence>
<feature type="transmembrane region" description="Helical" evidence="7">
    <location>
        <begin position="57"/>
        <end position="80"/>
    </location>
</feature>
<keyword evidence="4 7" id="KW-1133">Transmembrane helix</keyword>
<feature type="transmembrane region" description="Helical" evidence="7">
    <location>
        <begin position="436"/>
        <end position="454"/>
    </location>
</feature>
<feature type="transmembrane region" description="Helical" evidence="7">
    <location>
        <begin position="30"/>
        <end position="51"/>
    </location>
</feature>
<feature type="transmembrane region" description="Helical" evidence="7">
    <location>
        <begin position="294"/>
        <end position="318"/>
    </location>
</feature>
<dbReference type="PIRSF" id="PIRSF006060">
    <property type="entry name" value="AA_transporter"/>
    <property type="match status" value="1"/>
</dbReference>
<comment type="subcellular location">
    <subcellularLocation>
        <location evidence="1">Cell membrane</location>
        <topology evidence="1">Multi-pass membrane protein</topology>
    </subcellularLocation>
</comment>
<dbReference type="PANTHER" id="PTHR42770">
    <property type="entry name" value="AMINO ACID TRANSPORTER-RELATED"/>
    <property type="match status" value="1"/>
</dbReference>
<sequence>MGGPRHPAGGGVDTVRSEPAGVTEGPGRSLGLGAAIALVIGNVVGTGIFLLPAALAAFGTVSLVAMGAVTVGAIAMAMVFGRLGARIPAGGGPYAYARDAFGEFVGFWNAWSFWLTAWIGNAAIAVAWVGYVQFAATGVFGLDWGGATAAIVIALVGLWIPAVVNMMGARNMAAFQLVTTVLKFAPLLFVAVVGLFFVQGANFGPFNATDDSALGAISLAGAVALFIYSGVESVSIAAEKVKDPVRIIGRASVIGVLACAFLYMLSTVAVMGTVPYATLVQSSAPFADAINNMFGGSAGGILMAFCAIVSGIGALNGWTMLVAEMPKAAARDGMFPAFFARESRRGAPVPGILVGSVLTSLMLLVAYASANAFNTIVLLASFTTVIPYFFSACAQLFWLVTGERAVHKGRLARDSVIAVIALVFAFWMAYGSGPEAVLGGTLMLLVGVPVYIWVKARRGEYGPKV</sequence>
<accession>A0ABW4T9M2</accession>
<feature type="transmembrane region" description="Helical" evidence="7">
    <location>
        <begin position="376"/>
        <end position="399"/>
    </location>
</feature>
<proteinExistence type="predicted"/>
<evidence type="ECO:0000313" key="8">
    <source>
        <dbReference type="EMBL" id="MFD1937849.1"/>
    </source>
</evidence>
<evidence type="ECO:0000256" key="4">
    <source>
        <dbReference type="ARBA" id="ARBA00022989"/>
    </source>
</evidence>
<dbReference type="Pfam" id="PF13520">
    <property type="entry name" value="AA_permease_2"/>
    <property type="match status" value="1"/>
</dbReference>
<organism evidence="8 9">
    <name type="scientific">Nonomuraea mangrovi</name>
    <dbReference type="NCBI Taxonomy" id="2316207"/>
    <lineage>
        <taxon>Bacteria</taxon>
        <taxon>Bacillati</taxon>
        <taxon>Actinomycetota</taxon>
        <taxon>Actinomycetes</taxon>
        <taxon>Streptosporangiales</taxon>
        <taxon>Streptosporangiaceae</taxon>
        <taxon>Nonomuraea</taxon>
    </lineage>
</organism>
<keyword evidence="9" id="KW-1185">Reference proteome</keyword>
<protein>
    <submittedName>
        <fullName evidence="8">Amino acid permease</fullName>
    </submittedName>
</protein>
<feature type="transmembrane region" description="Helical" evidence="7">
    <location>
        <begin position="144"/>
        <end position="168"/>
    </location>
</feature>
<reference evidence="9" key="1">
    <citation type="journal article" date="2019" name="Int. J. Syst. Evol. Microbiol.">
        <title>The Global Catalogue of Microorganisms (GCM) 10K type strain sequencing project: providing services to taxonomists for standard genome sequencing and annotation.</title>
        <authorList>
            <consortium name="The Broad Institute Genomics Platform"/>
            <consortium name="The Broad Institute Genome Sequencing Center for Infectious Disease"/>
            <person name="Wu L."/>
            <person name="Ma J."/>
        </authorList>
    </citation>
    <scope>NUCLEOTIDE SEQUENCE [LARGE SCALE GENOMIC DNA]</scope>
    <source>
        <strain evidence="9">ICMP 6774ER</strain>
    </source>
</reference>
<evidence type="ECO:0000256" key="1">
    <source>
        <dbReference type="ARBA" id="ARBA00004651"/>
    </source>
</evidence>
<dbReference type="InterPro" id="IPR050367">
    <property type="entry name" value="APC_superfamily"/>
</dbReference>
<feature type="transmembrane region" description="Helical" evidence="7">
    <location>
        <begin position="252"/>
        <end position="274"/>
    </location>
</feature>
<evidence type="ECO:0000313" key="9">
    <source>
        <dbReference type="Proteomes" id="UP001597368"/>
    </source>
</evidence>
<keyword evidence="5 7" id="KW-0472">Membrane</keyword>
<gene>
    <name evidence="8" type="ORF">ACFSKW_40900</name>
</gene>
<feature type="transmembrane region" description="Helical" evidence="7">
    <location>
        <begin position="111"/>
        <end position="132"/>
    </location>
</feature>
<name>A0ABW4T9M2_9ACTN</name>
<dbReference type="Gene3D" id="1.20.1740.10">
    <property type="entry name" value="Amino acid/polyamine transporter I"/>
    <property type="match status" value="1"/>
</dbReference>
<feature type="transmembrane region" description="Helical" evidence="7">
    <location>
        <begin position="180"/>
        <end position="201"/>
    </location>
</feature>
<feature type="region of interest" description="Disordered" evidence="6">
    <location>
        <begin position="1"/>
        <end position="24"/>
    </location>
</feature>
<feature type="transmembrane region" description="Helical" evidence="7">
    <location>
        <begin position="213"/>
        <end position="231"/>
    </location>
</feature>
<evidence type="ECO:0000256" key="3">
    <source>
        <dbReference type="ARBA" id="ARBA00022692"/>
    </source>
</evidence>